<keyword evidence="9" id="KW-0067">ATP-binding</keyword>
<dbReference type="GO" id="GO:0016301">
    <property type="term" value="F:kinase activity"/>
    <property type="evidence" value="ECO:0007669"/>
    <property type="project" value="UniProtKB-KW"/>
</dbReference>
<evidence type="ECO:0000256" key="7">
    <source>
        <dbReference type="ARBA" id="ARBA00022741"/>
    </source>
</evidence>
<feature type="transmembrane region" description="Helical" evidence="15">
    <location>
        <begin position="60"/>
        <end position="79"/>
    </location>
</feature>
<evidence type="ECO:0000256" key="4">
    <source>
        <dbReference type="ARBA" id="ARBA00022516"/>
    </source>
</evidence>
<evidence type="ECO:0000256" key="13">
    <source>
        <dbReference type="ARBA" id="ARBA00023209"/>
    </source>
</evidence>
<dbReference type="InterPro" id="IPR036945">
    <property type="entry name" value="DAGK_sf"/>
</dbReference>
<dbReference type="CDD" id="cd14265">
    <property type="entry name" value="UDPK_IM_like"/>
    <property type="match status" value="1"/>
</dbReference>
<gene>
    <name evidence="16" type="ORF">RIB56_08360</name>
</gene>
<keyword evidence="14" id="KW-1208">Phospholipid metabolism</keyword>
<comment type="subcellular location">
    <subcellularLocation>
        <location evidence="1">Cell membrane</location>
        <topology evidence="1">Multi-pass membrane protein</topology>
    </subcellularLocation>
</comment>
<dbReference type="Gene3D" id="1.10.287.3610">
    <property type="match status" value="1"/>
</dbReference>
<keyword evidence="7" id="KW-0547">Nucleotide-binding</keyword>
<feature type="transmembrane region" description="Helical" evidence="15">
    <location>
        <begin position="100"/>
        <end position="124"/>
    </location>
</feature>
<keyword evidence="5 16" id="KW-0808">Transferase</keyword>
<evidence type="ECO:0000313" key="17">
    <source>
        <dbReference type="Proteomes" id="UP001284771"/>
    </source>
</evidence>
<keyword evidence="3" id="KW-1003">Cell membrane</keyword>
<protein>
    <submittedName>
        <fullName evidence="16">Diacylglycerol kinase family protein</fullName>
        <ecNumber evidence="16">2.7.1.-</ecNumber>
    </submittedName>
</protein>
<dbReference type="GeneID" id="93683763"/>
<proteinExistence type="inferred from homology"/>
<dbReference type="InterPro" id="IPR000829">
    <property type="entry name" value="DAGK"/>
</dbReference>
<evidence type="ECO:0000256" key="2">
    <source>
        <dbReference type="ARBA" id="ARBA00005967"/>
    </source>
</evidence>
<evidence type="ECO:0000256" key="14">
    <source>
        <dbReference type="ARBA" id="ARBA00023264"/>
    </source>
</evidence>
<keyword evidence="13" id="KW-0594">Phospholipid biosynthesis</keyword>
<evidence type="ECO:0000256" key="5">
    <source>
        <dbReference type="ARBA" id="ARBA00022679"/>
    </source>
</evidence>
<evidence type="ECO:0000256" key="12">
    <source>
        <dbReference type="ARBA" id="ARBA00023136"/>
    </source>
</evidence>
<evidence type="ECO:0000313" key="16">
    <source>
        <dbReference type="EMBL" id="MDW8516145.1"/>
    </source>
</evidence>
<keyword evidence="12 15" id="KW-0472">Membrane</keyword>
<dbReference type="EC" id="2.7.1.-" evidence="16"/>
<accession>A0ABU4J582</accession>
<evidence type="ECO:0000256" key="15">
    <source>
        <dbReference type="SAM" id="Phobius"/>
    </source>
</evidence>
<evidence type="ECO:0000256" key="3">
    <source>
        <dbReference type="ARBA" id="ARBA00022475"/>
    </source>
</evidence>
<evidence type="ECO:0000256" key="9">
    <source>
        <dbReference type="ARBA" id="ARBA00022840"/>
    </source>
</evidence>
<evidence type="ECO:0000256" key="10">
    <source>
        <dbReference type="ARBA" id="ARBA00022989"/>
    </source>
</evidence>
<keyword evidence="4" id="KW-0444">Lipid biosynthesis</keyword>
<dbReference type="PROSITE" id="PS01069">
    <property type="entry name" value="DAGK_PROKAR"/>
    <property type="match status" value="1"/>
</dbReference>
<comment type="caution">
    <text evidence="16">The sequence shown here is derived from an EMBL/GenBank/DDBJ whole genome shotgun (WGS) entry which is preliminary data.</text>
</comment>
<organism evidence="16 17">
    <name type="scientific">Priestia flexa</name>
    <dbReference type="NCBI Taxonomy" id="86664"/>
    <lineage>
        <taxon>Bacteria</taxon>
        <taxon>Bacillati</taxon>
        <taxon>Bacillota</taxon>
        <taxon>Bacilli</taxon>
        <taxon>Bacillales</taxon>
        <taxon>Bacillaceae</taxon>
        <taxon>Priestia</taxon>
    </lineage>
</organism>
<keyword evidence="8 16" id="KW-0418">Kinase</keyword>
<dbReference type="Proteomes" id="UP001284771">
    <property type="component" value="Unassembled WGS sequence"/>
</dbReference>
<feature type="transmembrane region" description="Helical" evidence="15">
    <location>
        <begin position="37"/>
        <end position="54"/>
    </location>
</feature>
<comment type="similarity">
    <text evidence="2">Belongs to the bacterial diacylglycerol kinase family.</text>
</comment>
<dbReference type="RefSeq" id="WP_025911632.1">
    <property type="nucleotide sequence ID" value="NZ_CANLXW010000028.1"/>
</dbReference>
<evidence type="ECO:0000256" key="8">
    <source>
        <dbReference type="ARBA" id="ARBA00022777"/>
    </source>
</evidence>
<sequence>MSMDSRDKRGIRRLVRSFGYAIEGFKYVVTKEANMKIHVFASFVVILASLWFRISLTEWLVVLLLIAGMFSLELMNTAVEKTVDLITTKRHPLAKHAKDAAAAAVLVYACFAVVIGILIFWKYIFFS</sequence>
<dbReference type="PANTHER" id="PTHR34299:SF1">
    <property type="entry name" value="DIACYLGLYCEROL KINASE"/>
    <property type="match status" value="1"/>
</dbReference>
<keyword evidence="17" id="KW-1185">Reference proteome</keyword>
<reference evidence="17" key="1">
    <citation type="submission" date="2023-07" db="EMBL/GenBank/DDBJ databases">
        <title>Draft genomic sequences of Priestia flexa CCM isolated from the soil of an abandoned mine contaminated by free cyanide in the high Andean zone of Tacna, Peru.</title>
        <authorList>
            <person name="Caceda Quiroz C.J."/>
            <person name="Maraza Chooque G.J."/>
            <person name="Fora Quispe G.L."/>
            <person name="Carpio Mamani M."/>
        </authorList>
    </citation>
    <scope>NUCLEOTIDE SEQUENCE [LARGE SCALE GENOMIC DNA]</scope>
    <source>
        <strain evidence="17">CCM</strain>
    </source>
</reference>
<evidence type="ECO:0000256" key="1">
    <source>
        <dbReference type="ARBA" id="ARBA00004651"/>
    </source>
</evidence>
<dbReference type="EMBL" id="JAWUZT010000019">
    <property type="protein sequence ID" value="MDW8516145.1"/>
    <property type="molecule type" value="Genomic_DNA"/>
</dbReference>
<keyword evidence="6 15" id="KW-0812">Transmembrane</keyword>
<dbReference type="InterPro" id="IPR033717">
    <property type="entry name" value="UDPK"/>
</dbReference>
<evidence type="ECO:0000256" key="6">
    <source>
        <dbReference type="ARBA" id="ARBA00022692"/>
    </source>
</evidence>
<dbReference type="PANTHER" id="PTHR34299">
    <property type="entry name" value="DIACYLGLYCEROL KINASE"/>
    <property type="match status" value="1"/>
</dbReference>
<keyword evidence="10 15" id="KW-1133">Transmembrane helix</keyword>
<keyword evidence="11" id="KW-0443">Lipid metabolism</keyword>
<evidence type="ECO:0000256" key="11">
    <source>
        <dbReference type="ARBA" id="ARBA00023098"/>
    </source>
</evidence>
<dbReference type="Pfam" id="PF01219">
    <property type="entry name" value="DAGK_prokar"/>
    <property type="match status" value="1"/>
</dbReference>
<name>A0ABU4J582_9BACI</name>